<proteinExistence type="predicted"/>
<organism evidence="2 3">
    <name type="scientific">Emiliania huxleyi (strain CCMP1516)</name>
    <dbReference type="NCBI Taxonomy" id="280463"/>
    <lineage>
        <taxon>Eukaryota</taxon>
        <taxon>Haptista</taxon>
        <taxon>Haptophyta</taxon>
        <taxon>Prymnesiophyceae</taxon>
        <taxon>Isochrysidales</taxon>
        <taxon>Noelaerhabdaceae</taxon>
        <taxon>Emiliania</taxon>
    </lineage>
</organism>
<dbReference type="EnsemblProtists" id="EOD22376">
    <property type="protein sequence ID" value="EOD22376"/>
    <property type="gene ID" value="EMIHUDRAFT_368397"/>
</dbReference>
<evidence type="ECO:0000313" key="3">
    <source>
        <dbReference type="Proteomes" id="UP000013827"/>
    </source>
</evidence>
<sequence>MRPEEAAVAQEAAQRVTRVFDPSLGVWRMVRSGGEVLESCVSRQEQRQLMAAKARTVQPSVSAAPSVGQESYTGRDKFPSQHPWFGYK</sequence>
<accession>A0A0D3JFU1</accession>
<dbReference type="KEGG" id="ehx:EMIHUDRAFT_368397"/>
<feature type="region of interest" description="Disordered" evidence="1">
    <location>
        <begin position="58"/>
        <end position="88"/>
    </location>
</feature>
<dbReference type="AlphaFoldDB" id="A0A0D3JFU1"/>
<dbReference type="HOGENOM" id="CLU_2565448_0_0_1"/>
<dbReference type="GeneID" id="17267945"/>
<reference evidence="3" key="1">
    <citation type="journal article" date="2013" name="Nature">
        <title>Pan genome of the phytoplankton Emiliania underpins its global distribution.</title>
        <authorList>
            <person name="Read B.A."/>
            <person name="Kegel J."/>
            <person name="Klute M.J."/>
            <person name="Kuo A."/>
            <person name="Lefebvre S.C."/>
            <person name="Maumus F."/>
            <person name="Mayer C."/>
            <person name="Miller J."/>
            <person name="Monier A."/>
            <person name="Salamov A."/>
            <person name="Young J."/>
            <person name="Aguilar M."/>
            <person name="Claverie J.M."/>
            <person name="Frickenhaus S."/>
            <person name="Gonzalez K."/>
            <person name="Herman E.K."/>
            <person name="Lin Y.C."/>
            <person name="Napier J."/>
            <person name="Ogata H."/>
            <person name="Sarno A.F."/>
            <person name="Shmutz J."/>
            <person name="Schroeder D."/>
            <person name="de Vargas C."/>
            <person name="Verret F."/>
            <person name="von Dassow P."/>
            <person name="Valentin K."/>
            <person name="Van de Peer Y."/>
            <person name="Wheeler G."/>
            <person name="Dacks J.B."/>
            <person name="Delwiche C.F."/>
            <person name="Dyhrman S.T."/>
            <person name="Glockner G."/>
            <person name="John U."/>
            <person name="Richards T."/>
            <person name="Worden A.Z."/>
            <person name="Zhang X."/>
            <person name="Grigoriev I.V."/>
            <person name="Allen A.E."/>
            <person name="Bidle K."/>
            <person name="Borodovsky M."/>
            <person name="Bowler C."/>
            <person name="Brownlee C."/>
            <person name="Cock J.M."/>
            <person name="Elias M."/>
            <person name="Gladyshev V.N."/>
            <person name="Groth M."/>
            <person name="Guda C."/>
            <person name="Hadaegh A."/>
            <person name="Iglesias-Rodriguez M.D."/>
            <person name="Jenkins J."/>
            <person name="Jones B.M."/>
            <person name="Lawson T."/>
            <person name="Leese F."/>
            <person name="Lindquist E."/>
            <person name="Lobanov A."/>
            <person name="Lomsadze A."/>
            <person name="Malik S.B."/>
            <person name="Marsh M.E."/>
            <person name="Mackinder L."/>
            <person name="Mock T."/>
            <person name="Mueller-Roeber B."/>
            <person name="Pagarete A."/>
            <person name="Parker M."/>
            <person name="Probert I."/>
            <person name="Quesneville H."/>
            <person name="Raines C."/>
            <person name="Rensing S.A."/>
            <person name="Riano-Pachon D.M."/>
            <person name="Richier S."/>
            <person name="Rokitta S."/>
            <person name="Shiraiwa Y."/>
            <person name="Soanes D.M."/>
            <person name="van der Giezen M."/>
            <person name="Wahlund T.M."/>
            <person name="Williams B."/>
            <person name="Wilson W."/>
            <person name="Wolfe G."/>
            <person name="Wurch L.L."/>
        </authorList>
    </citation>
    <scope>NUCLEOTIDE SEQUENCE</scope>
</reference>
<dbReference type="Proteomes" id="UP000013827">
    <property type="component" value="Unassembled WGS sequence"/>
</dbReference>
<name>A0A0D3JFU1_EMIH1</name>
<feature type="compositionally biased region" description="Polar residues" evidence="1">
    <location>
        <begin position="58"/>
        <end position="72"/>
    </location>
</feature>
<keyword evidence="3" id="KW-1185">Reference proteome</keyword>
<dbReference type="RefSeq" id="XP_005774805.1">
    <property type="nucleotide sequence ID" value="XM_005774748.1"/>
</dbReference>
<evidence type="ECO:0000256" key="1">
    <source>
        <dbReference type="SAM" id="MobiDB-lite"/>
    </source>
</evidence>
<dbReference type="PaxDb" id="2903-EOD22376"/>
<protein>
    <submittedName>
        <fullName evidence="2">Uncharacterized protein</fullName>
    </submittedName>
</protein>
<reference evidence="2" key="2">
    <citation type="submission" date="2024-10" db="UniProtKB">
        <authorList>
            <consortium name="EnsemblProtists"/>
        </authorList>
    </citation>
    <scope>IDENTIFICATION</scope>
</reference>
<evidence type="ECO:0000313" key="2">
    <source>
        <dbReference type="EnsemblProtists" id="EOD22376"/>
    </source>
</evidence>